<dbReference type="EMBL" id="CALNXK010000071">
    <property type="protein sequence ID" value="CAH3143427.1"/>
    <property type="molecule type" value="Genomic_DNA"/>
</dbReference>
<dbReference type="InterPro" id="IPR008979">
    <property type="entry name" value="Galactose-bd-like_sf"/>
</dbReference>
<feature type="domain" description="F5/8 type C" evidence="2">
    <location>
        <begin position="2575"/>
        <end position="2722"/>
    </location>
</feature>
<proteinExistence type="predicted"/>
<feature type="domain" description="F5/8 type C" evidence="2">
    <location>
        <begin position="1929"/>
        <end position="2077"/>
    </location>
</feature>
<dbReference type="Gene3D" id="2.20.100.10">
    <property type="entry name" value="Thrombospondin type-1 (TSP1) repeat"/>
    <property type="match status" value="7"/>
</dbReference>
<gene>
    <name evidence="3" type="ORF">PLOB_00043413</name>
</gene>
<dbReference type="Gene3D" id="2.60.120.260">
    <property type="entry name" value="Galactose-binding domain-like"/>
    <property type="match status" value="18"/>
</dbReference>
<feature type="domain" description="F5/8 type C" evidence="2">
    <location>
        <begin position="1609"/>
        <end position="1755"/>
    </location>
</feature>
<feature type="region of interest" description="Disordered" evidence="1">
    <location>
        <begin position="2909"/>
        <end position="2928"/>
    </location>
</feature>
<dbReference type="Pfam" id="PF00754">
    <property type="entry name" value="F5_F8_type_C"/>
    <property type="match status" value="18"/>
</dbReference>
<feature type="domain" description="F5/8 type C" evidence="2">
    <location>
        <begin position="2734"/>
        <end position="2885"/>
    </location>
</feature>
<feature type="domain" description="F5/8 type C" evidence="2">
    <location>
        <begin position="1122"/>
        <end position="1275"/>
    </location>
</feature>
<dbReference type="SMART" id="SM00231">
    <property type="entry name" value="FA58C"/>
    <property type="match status" value="18"/>
</dbReference>
<accession>A0ABN8PGN8</accession>
<evidence type="ECO:0000313" key="3">
    <source>
        <dbReference type="EMBL" id="CAH3143427.1"/>
    </source>
</evidence>
<dbReference type="SUPFAM" id="SSF49785">
    <property type="entry name" value="Galactose-binding domain-like"/>
    <property type="match status" value="18"/>
</dbReference>
<dbReference type="PROSITE" id="PS50092">
    <property type="entry name" value="TSP1"/>
    <property type="match status" value="7"/>
</dbReference>
<evidence type="ECO:0000256" key="1">
    <source>
        <dbReference type="SAM" id="MobiDB-lite"/>
    </source>
</evidence>
<dbReference type="PROSITE" id="PS01285">
    <property type="entry name" value="FA58C_1"/>
    <property type="match status" value="8"/>
</dbReference>
<dbReference type="InterPro" id="IPR036383">
    <property type="entry name" value="TSP1_rpt_sf"/>
</dbReference>
<feature type="domain" description="F5/8 type C" evidence="2">
    <location>
        <begin position="799"/>
        <end position="952"/>
    </location>
</feature>
<evidence type="ECO:0000259" key="2">
    <source>
        <dbReference type="PROSITE" id="PS50022"/>
    </source>
</evidence>
<dbReference type="InterPro" id="IPR000421">
    <property type="entry name" value="FA58C"/>
</dbReference>
<dbReference type="PROSITE" id="PS01286">
    <property type="entry name" value="FA58C_2"/>
    <property type="match status" value="3"/>
</dbReference>
<name>A0ABN8PGN8_9CNID</name>
<dbReference type="CDD" id="cd00057">
    <property type="entry name" value="FA58C"/>
    <property type="match status" value="18"/>
</dbReference>
<evidence type="ECO:0000313" key="4">
    <source>
        <dbReference type="Proteomes" id="UP001159405"/>
    </source>
</evidence>
<dbReference type="InterPro" id="IPR000884">
    <property type="entry name" value="TSP1_rpt"/>
</dbReference>
<feature type="domain" description="F5/8 type C" evidence="2">
    <location>
        <begin position="2089"/>
        <end position="2240"/>
    </location>
</feature>
<feature type="domain" description="F5/8 type C" evidence="2">
    <location>
        <begin position="476"/>
        <end position="629"/>
    </location>
</feature>
<feature type="domain" description="F5/8 type C" evidence="2">
    <location>
        <begin position="1"/>
        <end position="143"/>
    </location>
</feature>
<feature type="domain" description="F5/8 type C" evidence="2">
    <location>
        <begin position="963"/>
        <end position="1110"/>
    </location>
</feature>
<keyword evidence="4" id="KW-1185">Reference proteome</keyword>
<feature type="domain" description="F5/8 type C" evidence="2">
    <location>
        <begin position="2251"/>
        <end position="2401"/>
    </location>
</feature>
<feature type="domain" description="F5/8 type C" evidence="2">
    <location>
        <begin position="2414"/>
        <end position="2564"/>
    </location>
</feature>
<comment type="caution">
    <text evidence="3">The sequence shown here is derived from an EMBL/GenBank/DDBJ whole genome shotgun (WGS) entry which is preliminary data.</text>
</comment>
<dbReference type="PROSITE" id="PS50022">
    <property type="entry name" value="FA58C_3"/>
    <property type="match status" value="18"/>
</dbReference>
<organism evidence="3 4">
    <name type="scientific">Porites lobata</name>
    <dbReference type="NCBI Taxonomy" id="104759"/>
    <lineage>
        <taxon>Eukaryota</taxon>
        <taxon>Metazoa</taxon>
        <taxon>Cnidaria</taxon>
        <taxon>Anthozoa</taxon>
        <taxon>Hexacorallia</taxon>
        <taxon>Scleractinia</taxon>
        <taxon>Fungiina</taxon>
        <taxon>Poritidae</taxon>
        <taxon>Porites</taxon>
    </lineage>
</organism>
<dbReference type="SUPFAM" id="SSF82895">
    <property type="entry name" value="TSP-1 type 1 repeat"/>
    <property type="match status" value="7"/>
</dbReference>
<feature type="domain" description="F5/8 type C" evidence="2">
    <location>
        <begin position="155"/>
        <end position="306"/>
    </location>
</feature>
<dbReference type="SMART" id="SM00209">
    <property type="entry name" value="TSP1"/>
    <property type="match status" value="7"/>
</dbReference>
<dbReference type="PANTHER" id="PTHR24543">
    <property type="entry name" value="MULTICOPPER OXIDASE-RELATED"/>
    <property type="match status" value="1"/>
</dbReference>
<feature type="domain" description="F5/8 type C" evidence="2">
    <location>
        <begin position="640"/>
        <end position="787"/>
    </location>
</feature>
<dbReference type="Proteomes" id="UP001159405">
    <property type="component" value="Unassembled WGS sequence"/>
</dbReference>
<dbReference type="Pfam" id="PF00090">
    <property type="entry name" value="TSP_1"/>
    <property type="match status" value="7"/>
</dbReference>
<feature type="domain" description="F5/8 type C" evidence="2">
    <location>
        <begin position="1286"/>
        <end position="1433"/>
    </location>
</feature>
<feature type="domain" description="F5/8 type C" evidence="2">
    <location>
        <begin position="1445"/>
        <end position="1598"/>
    </location>
</feature>
<reference evidence="3 4" key="1">
    <citation type="submission" date="2022-05" db="EMBL/GenBank/DDBJ databases">
        <authorList>
            <consortium name="Genoscope - CEA"/>
            <person name="William W."/>
        </authorList>
    </citation>
    <scope>NUCLEOTIDE SEQUENCE [LARGE SCALE GENOMIC DNA]</scope>
</reference>
<sequence>MGMGNGQIPNSALKAASVYSSSYAPGYGRLNHHSTYIAKRNDKGQWIQVDFGKVAKVTKIGTQGRYNVGQWITKYIVSYSIDGGFFEYQLHKPYHVPREYYANKDYTRVVINTLDEPILARYIRIHPIAWHGHISFRFELYGCYSGFSAPKPQSCMAGLGLENGNIPDSAIIASSFYNSYYRPDQGRLQAQYESGGYGSWLAATSNNQQWFQVDFGNWTKVTRVAIQGRLNAAQWVTKFKLAYGYDGVFFKDFKEDGDTAKEFDGNTDQFMVVSHLLKKAIIARFVRIVPLTWYGAVTLRADFYGCESGFEVPDIVCASALGMQSGKIPDSAFVASSRYNQYWGPERGRLNEKKEGSFNGGWVAQYGGADQFLQIDLGNVTKVTRIATQGRYDAGWWTKTYTLSYSNDGAAFTAYKNGKVFQGNTDYRTAVGHILDRPIIARFIKINVKTYQGYPSLRVELYGCSDGFSTPNPPQCMEALGMQSGDIPDSAITASSSANAVSYAPSVGRLHFLSAGSGRYGSWAAGANNAQQWFQVDFGSWTKVTAVATQGRQDSNQWVKTFSMSYSYDGVFYKIVSNEQGLKKVFTANSDRYTVVKNVLDKPVITRYLRIHPESWYGHISMRTEFYGCTKGFTPPIMVCASALGLENGKIPDTAIVASSRYNQYWGPERGRLNEKKDGSFNGGWVSQYGGADQFLQIDLGNVTKVTRIATQGRYDAGWWTKTYTLSYSNDGAAFTAYKNGEVFQGNTDYKTAVGHVLEPAIIARFIKINVKTYQGYPTLRVELFGCSDGFATPKPPQCMEALGMQSGDIPDSAITASSSANAVSYAPSVGRLHFLSAGSGRYGSWAAGANNAQQWFQVDFGSWTKVTAVATQGRQDSNQWVKTFSMSYSYDGVFFKIVNNEHGLKKVFTANSDRYTVVKNGLEKPVITRYIRIHPESWYGHISMRTEFFGCRKGFEPPKILCASALGMENGKIPDTAIVASSRYNQYWGPERGRLNEKKDGSFNGGWVSQYGGVDQFLQIDLSNVTKVTRIATQGRYDAGWWTKTYTLLYSNDGAAFTAYKNGEVFQGNTDYRTAVGHILEPAIIARFIKINVKTYQGYPTLRVELFGCSDGFATPKPPQCMEALGMQSGDIPDSAITASSSANAVSYAPSVGRLHFLSAGSGRYGSWAAGANNAQQWFQVDFGSWTKVTAVATQGRQDSNQWVKTFSMSYSYDGVFYKIVNNQHGLKKVFTANSDRYTVVKNGLEKPLITRYSRIHPESWYGHISMRTEFFGCRKGFEPPKILCASALGMENGKIPDTAIVASSRYNQYWGPERGRLNEKKDGSFNGGWVSQYGGADQFLQIDLSNVTKVTRIATQGRYDAGWWTKTYTLSYSNDGAAFTAYKNGEVFQGNTDYRTAVGHILEPAIIARFIKINVKTYQGYPTLRVELFGCSDGFATPIPPQCMEALGMKSGDIPDSAITASSSANAVSYAPSVGRLHFLSAGSGRYGSWAAGANNAQQWFQVNFGSWTKVTAIRTQGRQDSSQWVKTYSISYSYDSVFHKTVYNEYGSKKIFTANYDRYTVVENMLDKPIVTRYLRIHPESWQSHISMRTEFLGCKKGFAPPKIVCADALGMESGEIPRSALKSSSDYNQYFTAERSRLNEKKDGSYYGGWASKHADVGQWLQIDLGKTAKITRIATQGRYDANWWVTKYRLTYSDGGIFKSYKNGQEITGNRDRNTPHGHVLDQPIIARYIRIHPVAWYGYICMRVELFGCRKGFTPGEVEKCKRILGMQNYQIPDSAIRASTSYNVKSMGPENGRLHFQSKSGKYGAWAVSRNDKFQWFQVDFGSYAKITGLSTQGRQDGSWWVKTYSLSFSHEGVFFEDYKENNATKVFVGNTDRYTVVSHDLKNPIITKFIRIIPISWQGYISLRAEFYGCREGFDPPKVVCVTPLGLENGQIPDSAMVASSQYNQYYGPERARLRKLTQGSYVGGWSPKSSNEGEWIQFDLGKNTKVTRMAIQGRENANWWTTSYSLSYRVDGGSYEIYNNGQQVFPGNRDRNTPVGNVMNPPIIARYIKFHPKTWNGFISLRVELYGCREGFTTPKPPTCAAPLGMQNNQIPDSALRASTSYNANSMGPANGRLHFMAGSGKYGSWATSTNNQFQYFEVNFGDWTRVTKIATQGRQDGGWWTKSYSLAYSYEGVFFVDYKEDGKVKVFTGNNDMYTVVRHSLKYPIITRYLRIKPKAWNGYIALRAEFYGCRQGFTPPEIKCRNPLGIESGKIPSTAIVASTMYNQYYGPDRSRLRTVREGSYGGGWAAQYNDANQFLQFDLGKVAMVTAVATQGRSDAHWMVTSYTLAYSLDAGSFTPYGYGDGQVFTGNVLGSNDPVGNIINPAIIARFLQIRVKTWRGHIAMRAEFYGCTEGNFTKPKPPICLEALGMQNGKIEDSAVSASTEYGTAYKAINGRLHFVYRSGRIGAWAAKTNDAYQFLQVNFGDWTKVTRVAIQGRSDYNQWVKNFTLSYGYDHIFFTDYKEDGIKKYFSGNNDRYTPVSHDLKDPIITRYIRIHPVAWYGHISMRAEFYGCKDGFQPPKLDCQSALGMKSGQIPNSAITATSSLNQYFGPERARLETVKSGSYAGAWIPKANDQGQWIQVDLGKITKITRIGIQGRQDASQWVKSYSLTYSVEGGPFLPYSGGHVLHGNKDRNTIVGSILNPSIIARYLRIHPREYYGYMALRFELFGCTSGFPIPKVPPCQVQLGMQNGKLPNSALSASSQLNSYYGPENARLHFHPQSGRNGAWIPKKQDHHEWFQVDFGIETHVTRIETQGRQDASQWVKAYTLRYSLDGSYFNHYQPSIGHTKTFVANNDRYTVVGHDLKPPIRTRYLRIIPEQWQSYIALRAEFYGCKANDGGYSEWSSWSQCSATCGGGRHTRSRSCTNPPPSADGKDCSELGPEKETGECNNQGCPVNGGYSAWGPYRNCSKSCGGGVQTRTRTCTNPPPAHGGSDCSKLGPNISTRECNNQDCPVDGGYSNWNSWSDCSVSCGGGRKARSRSCNNPAPQHGGKDCSSLGPSLETTACNTNGCPVNGGYSAWGPYRSCSKSCGGGVQTRTRTCTNPPPAHGGSDCSKLGPNISTRECNNHGCPVDGGYSNWNSWSDCSVSCGGGRKARSRSCNNPAPQHGGKDCSSLGPSFQTISCNTIGCPINGGYGPWGKWSDCSKTCGKQTGTRRRDRLCNNPSPQNGGKDCSELGKDTETQSCKPKKKQCPVDGNWSQWGSWSECSATCGGGLRKRARKCNNPKPSGGGKNCEGSAEDPQQCNNFVCGPEWKIIGCYKNVDQALDKLLARVGGKPSITARYTTCVSAADGANITLFGLDNKRCWTSESDYSSYSKYGTSGTCKTNKLGKSGGFSEHGTIYVYQKDQQGTWQHKGCYVNQSPKRALPVSFDNSVSGNQGNRNVFEHCRDKAESFGYKLFGADNKNCWSGNDAENTYDDHGVSSECYVNNQGYGVGSEINGDMFVYRYH</sequence>
<protein>
    <recommendedName>
        <fullName evidence="2">F5/8 type C domain-containing protein</fullName>
    </recommendedName>
</protein>
<feature type="domain" description="F5/8 type C" evidence="2">
    <location>
        <begin position="1767"/>
        <end position="1918"/>
    </location>
</feature>
<feature type="region of interest" description="Disordered" evidence="1">
    <location>
        <begin position="3202"/>
        <end position="3227"/>
    </location>
</feature>
<feature type="domain" description="F5/8 type C" evidence="2">
    <location>
        <begin position="317"/>
        <end position="464"/>
    </location>
</feature>